<dbReference type="InterPro" id="IPR036890">
    <property type="entry name" value="HATPase_C_sf"/>
</dbReference>
<dbReference type="SUPFAM" id="SSF47226">
    <property type="entry name" value="Histidine-containing phosphotransfer domain, HPT domain"/>
    <property type="match status" value="1"/>
</dbReference>
<dbReference type="KEGG" id="nall:PP769_12490"/>
<feature type="compositionally biased region" description="Polar residues" evidence="15">
    <location>
        <begin position="836"/>
        <end position="861"/>
    </location>
</feature>
<evidence type="ECO:0000256" key="6">
    <source>
        <dbReference type="ARBA" id="ARBA00022679"/>
    </source>
</evidence>
<feature type="modified residue" description="4-aspartylphosphate" evidence="14">
    <location>
        <position position="739"/>
    </location>
</feature>
<dbReference type="GO" id="GO:0000155">
    <property type="term" value="F:phosphorelay sensor kinase activity"/>
    <property type="evidence" value="ECO:0007669"/>
    <property type="project" value="InterPro"/>
</dbReference>
<evidence type="ECO:0000313" key="20">
    <source>
        <dbReference type="Proteomes" id="UP001302719"/>
    </source>
</evidence>
<dbReference type="Pfam" id="PF13188">
    <property type="entry name" value="PAS_8"/>
    <property type="match status" value="1"/>
</dbReference>
<dbReference type="PROSITE" id="PS50110">
    <property type="entry name" value="RESPONSE_REGULATORY"/>
    <property type="match status" value="1"/>
</dbReference>
<feature type="region of interest" description="Disordered" evidence="15">
    <location>
        <begin position="995"/>
        <end position="1015"/>
    </location>
</feature>
<dbReference type="SMART" id="SM00388">
    <property type="entry name" value="HisKA"/>
    <property type="match status" value="1"/>
</dbReference>
<dbReference type="PANTHER" id="PTHR45339">
    <property type="entry name" value="HYBRID SIGNAL TRANSDUCTION HISTIDINE KINASE J"/>
    <property type="match status" value="1"/>
</dbReference>
<dbReference type="SMART" id="SM00091">
    <property type="entry name" value="PAS"/>
    <property type="match status" value="2"/>
</dbReference>
<feature type="region of interest" description="Disordered" evidence="15">
    <location>
        <begin position="834"/>
        <end position="873"/>
    </location>
</feature>
<dbReference type="PANTHER" id="PTHR45339:SF5">
    <property type="entry name" value="HISTIDINE KINASE"/>
    <property type="match status" value="1"/>
</dbReference>
<dbReference type="Pfam" id="PF00512">
    <property type="entry name" value="HisKA"/>
    <property type="match status" value="1"/>
</dbReference>
<organism evidence="19 20">
    <name type="scientific">Candidatus Nitrospira allomarina</name>
    <dbReference type="NCBI Taxonomy" id="3020900"/>
    <lineage>
        <taxon>Bacteria</taxon>
        <taxon>Pseudomonadati</taxon>
        <taxon>Nitrospirota</taxon>
        <taxon>Nitrospiria</taxon>
        <taxon>Nitrospirales</taxon>
        <taxon>Nitrospiraceae</taxon>
        <taxon>Nitrospira</taxon>
    </lineage>
</organism>
<evidence type="ECO:0000256" key="12">
    <source>
        <dbReference type="ARBA" id="ARBA00023136"/>
    </source>
</evidence>
<dbReference type="Gene3D" id="1.20.120.160">
    <property type="entry name" value="HPT domain"/>
    <property type="match status" value="1"/>
</dbReference>
<dbReference type="AlphaFoldDB" id="A0AA96GD76"/>
<evidence type="ECO:0000256" key="9">
    <source>
        <dbReference type="ARBA" id="ARBA00022777"/>
    </source>
</evidence>
<dbReference type="Pfam" id="PF00072">
    <property type="entry name" value="Response_reg"/>
    <property type="match status" value="1"/>
</dbReference>
<keyword evidence="7" id="KW-0812">Transmembrane</keyword>
<evidence type="ECO:0000256" key="4">
    <source>
        <dbReference type="ARBA" id="ARBA00022475"/>
    </source>
</evidence>
<feature type="domain" description="HPt" evidence="18">
    <location>
        <begin position="889"/>
        <end position="989"/>
    </location>
</feature>
<evidence type="ECO:0000256" key="2">
    <source>
        <dbReference type="ARBA" id="ARBA00004651"/>
    </source>
</evidence>
<dbReference type="InterPro" id="IPR000014">
    <property type="entry name" value="PAS"/>
</dbReference>
<dbReference type="CDD" id="cd17546">
    <property type="entry name" value="REC_hyHK_CKI1_RcsC-like"/>
    <property type="match status" value="1"/>
</dbReference>
<dbReference type="RefSeq" id="WP_312640575.1">
    <property type="nucleotide sequence ID" value="NZ_CP116967.1"/>
</dbReference>
<dbReference type="InterPro" id="IPR035965">
    <property type="entry name" value="PAS-like_dom_sf"/>
</dbReference>
<dbReference type="SUPFAM" id="SSF47384">
    <property type="entry name" value="Homodimeric domain of signal transducing histidine kinase"/>
    <property type="match status" value="1"/>
</dbReference>
<evidence type="ECO:0000259" key="17">
    <source>
        <dbReference type="PROSITE" id="PS50110"/>
    </source>
</evidence>
<evidence type="ECO:0000256" key="5">
    <source>
        <dbReference type="ARBA" id="ARBA00022553"/>
    </source>
</evidence>
<dbReference type="EC" id="2.7.13.3" evidence="3"/>
<dbReference type="SUPFAM" id="SSF55785">
    <property type="entry name" value="PYP-like sensor domain (PAS domain)"/>
    <property type="match status" value="1"/>
</dbReference>
<dbReference type="InterPro" id="IPR005467">
    <property type="entry name" value="His_kinase_dom"/>
</dbReference>
<evidence type="ECO:0000259" key="18">
    <source>
        <dbReference type="PROSITE" id="PS50894"/>
    </source>
</evidence>
<evidence type="ECO:0000256" key="3">
    <source>
        <dbReference type="ARBA" id="ARBA00012438"/>
    </source>
</evidence>
<gene>
    <name evidence="19" type="ORF">PP769_12490</name>
</gene>
<dbReference type="InterPro" id="IPR036641">
    <property type="entry name" value="HPT_dom_sf"/>
</dbReference>
<dbReference type="EMBL" id="CP116967">
    <property type="protein sequence ID" value="WNM56793.1"/>
    <property type="molecule type" value="Genomic_DNA"/>
</dbReference>
<comment type="catalytic activity">
    <reaction evidence="1">
        <text>ATP + protein L-histidine = ADP + protein N-phospho-L-histidine.</text>
        <dbReference type="EC" id="2.7.13.3"/>
    </reaction>
</comment>
<dbReference type="GO" id="GO:0005886">
    <property type="term" value="C:plasma membrane"/>
    <property type="evidence" value="ECO:0007669"/>
    <property type="project" value="UniProtKB-SubCell"/>
</dbReference>
<dbReference type="InterPro" id="IPR003594">
    <property type="entry name" value="HATPase_dom"/>
</dbReference>
<dbReference type="GO" id="GO:0005524">
    <property type="term" value="F:ATP binding"/>
    <property type="evidence" value="ECO:0007669"/>
    <property type="project" value="UniProtKB-KW"/>
</dbReference>
<evidence type="ECO:0000256" key="10">
    <source>
        <dbReference type="ARBA" id="ARBA00022840"/>
    </source>
</evidence>
<dbReference type="InterPro" id="IPR004358">
    <property type="entry name" value="Sig_transdc_His_kin-like_C"/>
</dbReference>
<proteinExistence type="predicted"/>
<feature type="domain" description="Response regulatory" evidence="17">
    <location>
        <begin position="690"/>
        <end position="827"/>
    </location>
</feature>
<keyword evidence="4" id="KW-1003">Cell membrane</keyword>
<dbReference type="Gene3D" id="1.10.287.130">
    <property type="match status" value="1"/>
</dbReference>
<dbReference type="InterPro" id="IPR001789">
    <property type="entry name" value="Sig_transdc_resp-reg_receiver"/>
</dbReference>
<dbReference type="Gene3D" id="3.30.565.10">
    <property type="entry name" value="Histidine kinase-like ATPase, C-terminal domain"/>
    <property type="match status" value="1"/>
</dbReference>
<dbReference type="FunFam" id="3.30.565.10:FF:000010">
    <property type="entry name" value="Sensor histidine kinase RcsC"/>
    <property type="match status" value="1"/>
</dbReference>
<dbReference type="InterPro" id="IPR008207">
    <property type="entry name" value="Sig_transdc_His_kin_Hpt_dom"/>
</dbReference>
<dbReference type="Pfam" id="PF02518">
    <property type="entry name" value="HATPase_c"/>
    <property type="match status" value="1"/>
</dbReference>
<keyword evidence="11" id="KW-1133">Transmembrane helix</keyword>
<evidence type="ECO:0000313" key="19">
    <source>
        <dbReference type="EMBL" id="WNM56793.1"/>
    </source>
</evidence>
<dbReference type="SUPFAM" id="SSF52172">
    <property type="entry name" value="CheY-like"/>
    <property type="match status" value="1"/>
</dbReference>
<dbReference type="CDD" id="cd00082">
    <property type="entry name" value="HisKA"/>
    <property type="match status" value="1"/>
</dbReference>
<dbReference type="SUPFAM" id="SSF51735">
    <property type="entry name" value="NAD(P)-binding Rossmann-fold domains"/>
    <property type="match status" value="1"/>
</dbReference>
<keyword evidence="20" id="KW-1185">Reference proteome</keyword>
<evidence type="ECO:0000256" key="8">
    <source>
        <dbReference type="ARBA" id="ARBA00022741"/>
    </source>
</evidence>
<dbReference type="InterPro" id="IPR003661">
    <property type="entry name" value="HisK_dim/P_dom"/>
</dbReference>
<keyword evidence="8" id="KW-0547">Nucleotide-binding</keyword>
<keyword evidence="10 19" id="KW-0067">ATP-binding</keyword>
<dbReference type="PROSITE" id="PS50109">
    <property type="entry name" value="HIS_KIN"/>
    <property type="match status" value="1"/>
</dbReference>
<evidence type="ECO:0000256" key="1">
    <source>
        <dbReference type="ARBA" id="ARBA00000085"/>
    </source>
</evidence>
<keyword evidence="12" id="KW-0472">Membrane</keyword>
<accession>A0AA96GD76</accession>
<evidence type="ECO:0000256" key="14">
    <source>
        <dbReference type="PROSITE-ProRule" id="PRU00169"/>
    </source>
</evidence>
<sequence length="1015" mass="112716">MWSNPLLFQTLWNGLMVGVCLVDREGQLTHMNLAGSRLLGWGAACPTNVSCHDLLECLVPCDEDGTTLCPFSGLLLEKTMVWVPRTRLRRRQGTWCWVELKGLVVDDAEASGFLLMFRDLSSEMKLSEETRRLASIPKENPFPVIEVDSAGQLLYANPAMVRLMEEAHIGQDGFSTALPDRFLELAKRCLSQKHLEMHYEVSVGERQYSWTFAPHADLGLLRGYGMDITEPKRAAEELSAFADTLEAKNHELDQALMKAESATRAKAAFLAVMSHEIRTPLNGVIGMAEVLLASSLNHEQQECVNIIRMSGEGLLTIINDILDFSKLESGQLALESIGFNLTSLCEEVVDLFSERAHRKGLDLAAYVDPDVPSQLFGDPHRLRQILCNYLSNALKFTMEGSVLLRGSLILPSSSECDDSLDGLNHLSGDPDDETRTWIHLSVQDTGLGMSEEVQEKIFHVFTQADSSMSRKFGGSGLGLAICKQLAELMHGTVGVKSQQNQGSTFWCDIPCRASRTAHFPRTEGISVAGKEVWVIGSQESSGWVMAQLLHEVGVKVVQIDSIQQAVTLHESVHESDCSVVGVILSDRLEKEAVLKWFERMRSSSLFHELQVWGMKPFWYRKDDEENGVRFDGMITLPLHRKQFFHCLFGQPDHPGPSDSPRATEPHPVEIVQRGIEVLEQSFLNKQAGPSVLVVEDNPVNQRVAAGMLGKLGCQVTIVDTGAQALSVLKESVVDCILMDWELPDMDGLVITQRIRELEHAGGLVHPAAYWHRHHGSASPPVLHIPIVGMTAHVLSEHGQQCLQNGMDECLFKPVHLRDLEGILRRWVGFAPKGMDASSSKTHTPADWTGNQSVATRESGTGHQERSSPRYQADRERYDLSAALQVLEGDEELLYSLFDIFNATAPDLINGMHQTIHLQNRQELQRLAHQMKGALSAVHAMHERKKAEELELTAVSATFSHLDSTVIELERMVKQLICEFDRLIVLKGKKDGRSSVSIPFGKGGTQNDHGTKAEIS</sequence>
<feature type="modified residue" description="Phosphohistidine" evidence="13">
    <location>
        <position position="928"/>
    </location>
</feature>
<keyword evidence="9" id="KW-0418">Kinase</keyword>
<dbReference type="SUPFAM" id="SSF55874">
    <property type="entry name" value="ATPase domain of HSP90 chaperone/DNA topoisomerase II/histidine kinase"/>
    <property type="match status" value="1"/>
</dbReference>
<evidence type="ECO:0000259" key="16">
    <source>
        <dbReference type="PROSITE" id="PS50109"/>
    </source>
</evidence>
<dbReference type="SMART" id="SM00448">
    <property type="entry name" value="REC"/>
    <property type="match status" value="1"/>
</dbReference>
<dbReference type="PRINTS" id="PR00344">
    <property type="entry name" value="BCTRLSENSOR"/>
</dbReference>
<dbReference type="Gene3D" id="3.30.450.20">
    <property type="entry name" value="PAS domain"/>
    <property type="match status" value="2"/>
</dbReference>
<dbReference type="SMART" id="SM00387">
    <property type="entry name" value="HATPase_c"/>
    <property type="match status" value="1"/>
</dbReference>
<dbReference type="FunFam" id="1.10.287.130:FF:000003">
    <property type="entry name" value="Histidine kinase"/>
    <property type="match status" value="1"/>
</dbReference>
<feature type="compositionally biased region" description="Basic and acidic residues" evidence="15">
    <location>
        <begin position="862"/>
        <end position="873"/>
    </location>
</feature>
<keyword evidence="5 14" id="KW-0597">Phosphoprotein</keyword>
<dbReference type="CDD" id="cd16922">
    <property type="entry name" value="HATPase_EvgS-ArcB-TorS-like"/>
    <property type="match status" value="1"/>
</dbReference>
<keyword evidence="6" id="KW-0808">Transferase</keyword>
<reference evidence="19 20" key="1">
    <citation type="submission" date="2023-01" db="EMBL/GenBank/DDBJ databases">
        <title>Cultivation and genomic characterization of new, ubiquitous marine nitrite-oxidizing bacteria from the Nitrospirales.</title>
        <authorList>
            <person name="Mueller A.J."/>
            <person name="Daebeler A."/>
            <person name="Herbold C.W."/>
            <person name="Kirkegaard R.H."/>
            <person name="Daims H."/>
        </authorList>
    </citation>
    <scope>NUCLEOTIDE SEQUENCE [LARGE SCALE GENOMIC DNA]</scope>
    <source>
        <strain evidence="19 20">VA</strain>
    </source>
</reference>
<comment type="subcellular location">
    <subcellularLocation>
        <location evidence="2">Cell membrane</location>
        <topology evidence="2">Multi-pass membrane protein</topology>
    </subcellularLocation>
</comment>
<dbReference type="CDD" id="cd00130">
    <property type="entry name" value="PAS"/>
    <property type="match status" value="1"/>
</dbReference>
<dbReference type="Pfam" id="PF01627">
    <property type="entry name" value="Hpt"/>
    <property type="match status" value="1"/>
</dbReference>
<evidence type="ECO:0000256" key="13">
    <source>
        <dbReference type="PROSITE-ProRule" id="PRU00110"/>
    </source>
</evidence>
<evidence type="ECO:0000256" key="15">
    <source>
        <dbReference type="SAM" id="MobiDB-lite"/>
    </source>
</evidence>
<dbReference type="InterPro" id="IPR036291">
    <property type="entry name" value="NAD(P)-bd_dom_sf"/>
</dbReference>
<dbReference type="Proteomes" id="UP001302719">
    <property type="component" value="Chromosome"/>
</dbReference>
<dbReference type="InterPro" id="IPR036097">
    <property type="entry name" value="HisK_dim/P_sf"/>
</dbReference>
<dbReference type="NCBIfam" id="TIGR00229">
    <property type="entry name" value="sensory_box"/>
    <property type="match status" value="1"/>
</dbReference>
<protein>
    <recommendedName>
        <fullName evidence="3">histidine kinase</fullName>
        <ecNumber evidence="3">2.7.13.3</ecNumber>
    </recommendedName>
</protein>
<evidence type="ECO:0000256" key="11">
    <source>
        <dbReference type="ARBA" id="ARBA00022989"/>
    </source>
</evidence>
<evidence type="ECO:0000256" key="7">
    <source>
        <dbReference type="ARBA" id="ARBA00022692"/>
    </source>
</evidence>
<name>A0AA96GD76_9BACT</name>
<feature type="domain" description="Histidine kinase" evidence="16">
    <location>
        <begin position="272"/>
        <end position="513"/>
    </location>
</feature>
<dbReference type="Gene3D" id="3.40.50.2300">
    <property type="match status" value="1"/>
</dbReference>
<dbReference type="PROSITE" id="PS50894">
    <property type="entry name" value="HPT"/>
    <property type="match status" value="1"/>
</dbReference>
<dbReference type="InterPro" id="IPR011006">
    <property type="entry name" value="CheY-like_superfamily"/>
</dbReference>